<sequence length="506" mass="54216">MRPDTEVAPGRLSGRGPIAVIDIGSNSVRLVIYERLCRSPTLLFNEKVLAGLGKGVGKTNRLSDGSVAAALAAVRRFRHLADQSGAIELHVLATAAAREAANGAAFVSELERICRVPVRVLSGPEEAYFAALGIVSGMHQPSGIAGDLGGGSLELVEVNGTELGQGRTYPLGGIRLSEAAEGSARKAEKIAEDILKSSDVLARGAGRPFYAVGGTWRSLARLHMFQTGYPLHVMHEYSLPAAEALDFCRMVARGDIEALDRIEVISKQRRDLLPYGATVLAQIIKIGKPSAVILSALGLREGLLFERLAPDEQRLDPLMAAAEELAILRSRSPRHALELGPWTGAVFRALGIDETAEEERLRNAACLLSDIGWRAHPDYRGEQSLNVIAHAAFIGVDHPGRAFLALASYYRHMGLIDDALSPRIRELASVRLKERARCLGAAFRVAYILSAAMPGVIPLVGVAARGSTLVMTLPRDLADLDGEVLQRRLRQLAKLGGLDAAVEVVA</sequence>
<organism evidence="3 4">
    <name type="scientific">Prosthecodimorpha hirschii</name>
    <dbReference type="NCBI Taxonomy" id="665126"/>
    <lineage>
        <taxon>Bacteria</taxon>
        <taxon>Pseudomonadati</taxon>
        <taxon>Pseudomonadota</taxon>
        <taxon>Alphaproteobacteria</taxon>
        <taxon>Hyphomicrobiales</taxon>
        <taxon>Ancalomicrobiaceae</taxon>
        <taxon>Prosthecodimorpha</taxon>
    </lineage>
</organism>
<accession>A0A0P6VZ40</accession>
<evidence type="ECO:0000313" key="4">
    <source>
        <dbReference type="Proteomes" id="UP000048984"/>
    </source>
</evidence>
<dbReference type="Gene3D" id="1.10.3210.10">
    <property type="entry name" value="Hypothetical protein af1432"/>
    <property type="match status" value="1"/>
</dbReference>
<dbReference type="PANTHER" id="PTHR30005:SF0">
    <property type="entry name" value="RETROGRADE REGULATION PROTEIN 2"/>
    <property type="match status" value="1"/>
</dbReference>
<dbReference type="InterPro" id="IPR050273">
    <property type="entry name" value="GppA/Ppx_hydrolase"/>
</dbReference>
<dbReference type="GO" id="GO:0016462">
    <property type="term" value="F:pyrophosphatase activity"/>
    <property type="evidence" value="ECO:0007669"/>
    <property type="project" value="TreeGrafter"/>
</dbReference>
<dbReference type="STRING" id="665126.ABB55_01450"/>
<reference evidence="3 4" key="1">
    <citation type="submission" date="2015-09" db="EMBL/GenBank/DDBJ databases">
        <authorList>
            <person name="Jackson K.R."/>
            <person name="Lunt B.L."/>
            <person name="Fisher J.N.B."/>
            <person name="Gardner A.V."/>
            <person name="Bailey M.E."/>
            <person name="Deus L.M."/>
            <person name="Earl A.S."/>
            <person name="Gibby P.D."/>
            <person name="Hartmann K.A."/>
            <person name="Liu J.E."/>
            <person name="Manci A.M."/>
            <person name="Nielsen D.A."/>
            <person name="Solomon M.B."/>
            <person name="Breakwell D.P."/>
            <person name="Burnett S.H."/>
            <person name="Grose J.H."/>
        </authorList>
    </citation>
    <scope>NUCLEOTIDE SEQUENCE [LARGE SCALE GENOMIC DNA]</scope>
    <source>
        <strain evidence="3 4">16</strain>
    </source>
</reference>
<dbReference type="Pfam" id="PF02541">
    <property type="entry name" value="Ppx-GppA"/>
    <property type="match status" value="1"/>
</dbReference>
<dbReference type="AlphaFoldDB" id="A0A0P6VZ40"/>
<dbReference type="InterPro" id="IPR048951">
    <property type="entry name" value="Ppx_C"/>
</dbReference>
<dbReference type="OrthoDB" id="3698573at2"/>
<feature type="domain" description="Ppx/GppA phosphatase N-terminal" evidence="1">
    <location>
        <begin position="36"/>
        <end position="308"/>
    </location>
</feature>
<protein>
    <submittedName>
        <fullName evidence="3">Exopolyphosphatase</fullName>
    </submittedName>
</protein>
<comment type="caution">
    <text evidence="3">The sequence shown here is derived from an EMBL/GenBank/DDBJ whole genome shotgun (WGS) entry which is preliminary data.</text>
</comment>
<dbReference type="InterPro" id="IPR003695">
    <property type="entry name" value="Ppx_GppA_N"/>
</dbReference>
<dbReference type="CDD" id="cd24052">
    <property type="entry name" value="ASKHA_NBD_HpPPX-GppA-like"/>
    <property type="match status" value="1"/>
</dbReference>
<dbReference type="Proteomes" id="UP000048984">
    <property type="component" value="Unassembled WGS sequence"/>
</dbReference>
<dbReference type="EMBL" id="LJYW01000001">
    <property type="protein sequence ID" value="KPL51050.1"/>
    <property type="molecule type" value="Genomic_DNA"/>
</dbReference>
<dbReference type="SUPFAM" id="SSF109604">
    <property type="entry name" value="HD-domain/PDEase-like"/>
    <property type="match status" value="1"/>
</dbReference>
<keyword evidence="4" id="KW-1185">Reference proteome</keyword>
<dbReference type="Pfam" id="PF21697">
    <property type="entry name" value="Ppx_C"/>
    <property type="match status" value="1"/>
</dbReference>
<dbReference type="InterPro" id="IPR043129">
    <property type="entry name" value="ATPase_NBD"/>
</dbReference>
<dbReference type="SUPFAM" id="SSF53067">
    <property type="entry name" value="Actin-like ATPase domain"/>
    <property type="match status" value="2"/>
</dbReference>
<dbReference type="Gene3D" id="3.30.420.40">
    <property type="match status" value="1"/>
</dbReference>
<evidence type="ECO:0000259" key="1">
    <source>
        <dbReference type="Pfam" id="PF02541"/>
    </source>
</evidence>
<dbReference type="RefSeq" id="WP_054357213.1">
    <property type="nucleotide sequence ID" value="NZ_JAPCYQ010000001.1"/>
</dbReference>
<dbReference type="Gene3D" id="3.30.420.150">
    <property type="entry name" value="Exopolyphosphatase. Domain 2"/>
    <property type="match status" value="1"/>
</dbReference>
<evidence type="ECO:0000259" key="2">
    <source>
        <dbReference type="Pfam" id="PF21697"/>
    </source>
</evidence>
<reference evidence="3 4" key="2">
    <citation type="submission" date="2015-10" db="EMBL/GenBank/DDBJ databases">
        <title>Draft Genome Sequence of Prosthecomicrobium hirschii ATCC 27832.</title>
        <authorList>
            <person name="Daniel J."/>
            <person name="Givan S.A."/>
            <person name="Brun Y.V."/>
            <person name="Brown P.J."/>
        </authorList>
    </citation>
    <scope>NUCLEOTIDE SEQUENCE [LARGE SCALE GENOMIC DNA]</scope>
    <source>
        <strain evidence="3 4">16</strain>
    </source>
</reference>
<name>A0A0P6VZ40_9HYPH</name>
<proteinExistence type="predicted"/>
<feature type="domain" description="Exopolyphosphatase C-terminal" evidence="2">
    <location>
        <begin position="318"/>
        <end position="500"/>
    </location>
</feature>
<gene>
    <name evidence="3" type="ORF">ABB55_01450</name>
</gene>
<dbReference type="PANTHER" id="PTHR30005">
    <property type="entry name" value="EXOPOLYPHOSPHATASE"/>
    <property type="match status" value="1"/>
</dbReference>
<evidence type="ECO:0000313" key="3">
    <source>
        <dbReference type="EMBL" id="KPL51050.1"/>
    </source>
</evidence>